<keyword evidence="10" id="KW-1185">Reference proteome</keyword>
<evidence type="ECO:0000313" key="9">
    <source>
        <dbReference type="EMBL" id="KCZ71121.1"/>
    </source>
</evidence>
<comment type="similarity">
    <text evidence="6">Belongs to the peptidase M48 family.</text>
</comment>
<feature type="transmembrane region" description="Helical" evidence="7">
    <location>
        <begin position="103"/>
        <end position="121"/>
    </location>
</feature>
<proteinExistence type="inferred from homology"/>
<comment type="caution">
    <text evidence="9">The sequence shown here is derived from an EMBL/GenBank/DDBJ whole genome shotgun (WGS) entry which is preliminary data.</text>
</comment>
<organism evidence="9 10">
    <name type="scientific">Candidatus Methanoperedens nitratireducens</name>
    <dbReference type="NCBI Taxonomy" id="1392998"/>
    <lineage>
        <taxon>Archaea</taxon>
        <taxon>Methanobacteriati</taxon>
        <taxon>Methanobacteriota</taxon>
        <taxon>Stenosarchaea group</taxon>
        <taxon>Methanomicrobia</taxon>
        <taxon>Methanosarcinales</taxon>
        <taxon>ANME-2 cluster</taxon>
        <taxon>Candidatus Methanoperedentaceae</taxon>
        <taxon>Candidatus Methanoperedens</taxon>
    </lineage>
</organism>
<evidence type="ECO:0000256" key="7">
    <source>
        <dbReference type="SAM" id="Phobius"/>
    </source>
</evidence>
<protein>
    <submittedName>
        <fullName evidence="9">Zn-dependent protease with chaperone function</fullName>
    </submittedName>
</protein>
<keyword evidence="4 6" id="KW-0862">Zinc</keyword>
<keyword evidence="7" id="KW-1133">Transmembrane helix</keyword>
<dbReference type="Pfam" id="PF01435">
    <property type="entry name" value="Peptidase_M48"/>
    <property type="match status" value="1"/>
</dbReference>
<keyword evidence="3 6" id="KW-0378">Hydrolase</keyword>
<feature type="domain" description="Peptidase M48" evidence="8">
    <location>
        <begin position="37"/>
        <end position="200"/>
    </location>
</feature>
<accession>A0A062UVS1</accession>
<keyword evidence="2" id="KW-0479">Metal-binding</keyword>
<keyword evidence="5 6" id="KW-0482">Metalloprotease</keyword>
<dbReference type="EMBL" id="JMIY01000007">
    <property type="protein sequence ID" value="KCZ71121.1"/>
    <property type="molecule type" value="Genomic_DNA"/>
</dbReference>
<evidence type="ECO:0000256" key="5">
    <source>
        <dbReference type="ARBA" id="ARBA00023049"/>
    </source>
</evidence>
<dbReference type="RefSeq" id="WP_048093322.1">
    <property type="nucleotide sequence ID" value="NZ_JMIY01000007.1"/>
</dbReference>
<dbReference type="GO" id="GO:0006508">
    <property type="term" value="P:proteolysis"/>
    <property type="evidence" value="ECO:0007669"/>
    <property type="project" value="UniProtKB-KW"/>
</dbReference>
<comment type="cofactor">
    <cofactor evidence="6">
        <name>Zn(2+)</name>
        <dbReference type="ChEBI" id="CHEBI:29105"/>
    </cofactor>
    <text evidence="6">Binds 1 zinc ion per subunit.</text>
</comment>
<dbReference type="AlphaFoldDB" id="A0A062UVS1"/>
<dbReference type="InterPro" id="IPR001915">
    <property type="entry name" value="Peptidase_M48"/>
</dbReference>
<evidence type="ECO:0000313" key="10">
    <source>
        <dbReference type="Proteomes" id="UP000027153"/>
    </source>
</evidence>
<evidence type="ECO:0000256" key="3">
    <source>
        <dbReference type="ARBA" id="ARBA00022801"/>
    </source>
</evidence>
<keyword evidence="1 6" id="KW-0645">Protease</keyword>
<keyword evidence="7" id="KW-0812">Transmembrane</keyword>
<sequence>MSENDRDNVHRIHDELVQSGLISSNIKLKKNDFINKLSGNTIYYTDNINKVNDDAVVLFIGHEYGHYILPQVSLVTIISVLILSLVTIIFLISSIVLAVQNKYVWYIFPFFVALFLISKWLHEDEYRSDIIGAMILREYGRIKGREASPSKSLAEAISVVTIQDSSIDYSIKDRMGLIIQQKLDFFFHPPNLKRIEKLRGLNGINKQEQKSNSGS</sequence>
<feature type="transmembrane region" description="Helical" evidence="7">
    <location>
        <begin position="74"/>
        <end position="97"/>
    </location>
</feature>
<gene>
    <name evidence="9" type="ORF">ANME2D_03153</name>
</gene>
<reference evidence="9 10" key="1">
    <citation type="journal article" date="2013" name="Nature">
        <title>Anaerobic oxidation of methane coupled to nitrate reduction in a novel archaeal lineage.</title>
        <authorList>
            <person name="Haroon M.F."/>
            <person name="Hu S."/>
            <person name="Shi Y."/>
            <person name="Imelfort M."/>
            <person name="Keller J."/>
            <person name="Hugenholtz P."/>
            <person name="Yuan Z."/>
            <person name="Tyson G.W."/>
        </authorList>
    </citation>
    <scope>NUCLEOTIDE SEQUENCE [LARGE SCALE GENOMIC DNA]</scope>
    <source>
        <strain evidence="9 10">ANME-2d</strain>
    </source>
</reference>
<evidence type="ECO:0000256" key="2">
    <source>
        <dbReference type="ARBA" id="ARBA00022723"/>
    </source>
</evidence>
<dbReference type="GO" id="GO:0046872">
    <property type="term" value="F:metal ion binding"/>
    <property type="evidence" value="ECO:0007669"/>
    <property type="project" value="UniProtKB-KW"/>
</dbReference>
<evidence type="ECO:0000256" key="4">
    <source>
        <dbReference type="ARBA" id="ARBA00022833"/>
    </source>
</evidence>
<keyword evidence="7" id="KW-0472">Membrane</keyword>
<evidence type="ECO:0000256" key="1">
    <source>
        <dbReference type="ARBA" id="ARBA00022670"/>
    </source>
</evidence>
<name>A0A062UVS1_9EURY</name>
<dbReference type="GO" id="GO:0004222">
    <property type="term" value="F:metalloendopeptidase activity"/>
    <property type="evidence" value="ECO:0007669"/>
    <property type="project" value="InterPro"/>
</dbReference>
<evidence type="ECO:0000259" key="8">
    <source>
        <dbReference type="Pfam" id="PF01435"/>
    </source>
</evidence>
<dbReference type="Proteomes" id="UP000027153">
    <property type="component" value="Unassembled WGS sequence"/>
</dbReference>
<evidence type="ECO:0000256" key="6">
    <source>
        <dbReference type="RuleBase" id="RU003983"/>
    </source>
</evidence>